<comment type="cofactor">
    <cofactor evidence="1 9">
        <name>heme</name>
        <dbReference type="ChEBI" id="CHEBI:30413"/>
    </cofactor>
</comment>
<dbReference type="AlphaFoldDB" id="A0A1S2XLY9"/>
<accession>A0A1S2XLY9</accession>
<proteinExistence type="inferred from homology"/>
<keyword evidence="4" id="KW-0812">Transmembrane</keyword>
<comment type="subcellular location">
    <subcellularLocation>
        <location evidence="2">Membrane</location>
        <topology evidence="2">Single-pass membrane protein</topology>
    </subcellularLocation>
</comment>
<dbReference type="InterPro" id="IPR001128">
    <property type="entry name" value="Cyt_P450"/>
</dbReference>
<keyword evidence="11" id="KW-0732">Signal</keyword>
<dbReference type="CDD" id="cd11043">
    <property type="entry name" value="CYP90-like"/>
    <property type="match status" value="1"/>
</dbReference>
<protein>
    <submittedName>
        <fullName evidence="13 14">Cytochrome P450 716B1-like</fullName>
    </submittedName>
</protein>
<evidence type="ECO:0000256" key="9">
    <source>
        <dbReference type="PIRSR" id="PIRSR602401-1"/>
    </source>
</evidence>
<keyword evidence="5 9" id="KW-0479">Metal-binding</keyword>
<keyword evidence="7 10" id="KW-0560">Oxidoreductase</keyword>
<dbReference type="GO" id="GO:0005506">
    <property type="term" value="F:iron ion binding"/>
    <property type="evidence" value="ECO:0007669"/>
    <property type="project" value="InterPro"/>
</dbReference>
<dbReference type="PRINTS" id="PR00463">
    <property type="entry name" value="EP450I"/>
</dbReference>
<name>A0A1S2XLY9_CICAR</name>
<dbReference type="KEGG" id="cam:101492491"/>
<feature type="binding site" description="axial binding residue" evidence="9">
    <location>
        <position position="420"/>
    </location>
    <ligand>
        <name>heme</name>
        <dbReference type="ChEBI" id="CHEBI:30413"/>
    </ligand>
    <ligandPart>
        <name>Fe</name>
        <dbReference type="ChEBI" id="CHEBI:18248"/>
    </ligandPart>
</feature>
<dbReference type="GeneID" id="101492491"/>
<dbReference type="InterPro" id="IPR002401">
    <property type="entry name" value="Cyt_P450_E_grp-I"/>
</dbReference>
<keyword evidence="6" id="KW-0472">Membrane</keyword>
<evidence type="ECO:0000256" key="7">
    <source>
        <dbReference type="ARBA" id="ARBA00023002"/>
    </source>
</evidence>
<evidence type="ECO:0000256" key="8">
    <source>
        <dbReference type="ARBA" id="ARBA00023004"/>
    </source>
</evidence>
<dbReference type="InterPro" id="IPR036396">
    <property type="entry name" value="Cyt_P450_sf"/>
</dbReference>
<dbReference type="RefSeq" id="XP_004491368.1">
    <property type="nucleotide sequence ID" value="XM_004491311.3"/>
</dbReference>
<evidence type="ECO:0000256" key="11">
    <source>
        <dbReference type="SAM" id="SignalP"/>
    </source>
</evidence>
<reference evidence="13 14" key="2">
    <citation type="submission" date="2025-04" db="UniProtKB">
        <authorList>
            <consortium name="RefSeq"/>
        </authorList>
    </citation>
    <scope>IDENTIFICATION</scope>
    <source>
        <tissue evidence="13 14">Etiolated seedlings</tissue>
    </source>
</reference>
<dbReference type="GO" id="GO:0016125">
    <property type="term" value="P:sterol metabolic process"/>
    <property type="evidence" value="ECO:0007669"/>
    <property type="project" value="TreeGrafter"/>
</dbReference>
<dbReference type="eggNOG" id="KOG0157">
    <property type="taxonomic scope" value="Eukaryota"/>
</dbReference>
<dbReference type="GO" id="GO:0020037">
    <property type="term" value="F:heme binding"/>
    <property type="evidence" value="ECO:0007669"/>
    <property type="project" value="InterPro"/>
</dbReference>
<feature type="chain" id="PRO_5044564915" evidence="11">
    <location>
        <begin position="26"/>
        <end position="473"/>
    </location>
</feature>
<keyword evidence="6" id="KW-1133">Transmembrane helix</keyword>
<dbReference type="InterPro" id="IPR017972">
    <property type="entry name" value="Cyt_P450_CS"/>
</dbReference>
<evidence type="ECO:0000256" key="10">
    <source>
        <dbReference type="RuleBase" id="RU000461"/>
    </source>
</evidence>
<keyword evidence="12" id="KW-1185">Reference proteome</keyword>
<dbReference type="Proteomes" id="UP000087171">
    <property type="component" value="Chromosome Ca2"/>
</dbReference>
<dbReference type="GO" id="GO:0016020">
    <property type="term" value="C:membrane"/>
    <property type="evidence" value="ECO:0007669"/>
    <property type="project" value="UniProtKB-SubCell"/>
</dbReference>
<dbReference type="Gene3D" id="1.10.630.10">
    <property type="entry name" value="Cytochrome P450"/>
    <property type="match status" value="1"/>
</dbReference>
<evidence type="ECO:0000313" key="14">
    <source>
        <dbReference type="RefSeq" id="XP_027187828.1"/>
    </source>
</evidence>
<evidence type="ECO:0000256" key="3">
    <source>
        <dbReference type="ARBA" id="ARBA00010617"/>
    </source>
</evidence>
<reference evidence="12" key="1">
    <citation type="journal article" date="2013" name="Nat. Biotechnol.">
        <title>Draft genome sequence of chickpea (Cicer arietinum) provides a resource for trait improvement.</title>
        <authorList>
            <person name="Varshney R.K."/>
            <person name="Song C."/>
            <person name="Saxena R.K."/>
            <person name="Azam S."/>
            <person name="Yu S."/>
            <person name="Sharpe A.G."/>
            <person name="Cannon S."/>
            <person name="Baek J."/>
            <person name="Rosen B.D."/>
            <person name="Tar'an B."/>
            <person name="Millan T."/>
            <person name="Zhang X."/>
            <person name="Ramsay L.D."/>
            <person name="Iwata A."/>
            <person name="Wang Y."/>
            <person name="Nelson W."/>
            <person name="Farmer A.D."/>
            <person name="Gaur P.M."/>
            <person name="Soderlund C."/>
            <person name="Penmetsa R.V."/>
            <person name="Xu C."/>
            <person name="Bharti A.K."/>
            <person name="He W."/>
            <person name="Winter P."/>
            <person name="Zhao S."/>
            <person name="Hane J.K."/>
            <person name="Carrasquilla-Garcia N."/>
            <person name="Condie J.A."/>
            <person name="Upadhyaya H.D."/>
            <person name="Luo M.C."/>
            <person name="Thudi M."/>
            <person name="Gowda C.L."/>
            <person name="Singh N.P."/>
            <person name="Lichtenzveig J."/>
            <person name="Gali K.K."/>
            <person name="Rubio J."/>
            <person name="Nadarajan N."/>
            <person name="Dolezel J."/>
            <person name="Bansal K.C."/>
            <person name="Xu X."/>
            <person name="Edwards D."/>
            <person name="Zhang G."/>
            <person name="Kahl G."/>
            <person name="Gil J."/>
            <person name="Singh K.B."/>
            <person name="Datta S.K."/>
            <person name="Jackson S.A."/>
            <person name="Wang J."/>
            <person name="Cook D.R."/>
        </authorList>
    </citation>
    <scope>NUCLEOTIDE SEQUENCE [LARGE SCALE GENOMIC DNA]</scope>
    <source>
        <strain evidence="12">cv. CDC Frontier</strain>
    </source>
</reference>
<evidence type="ECO:0000313" key="12">
    <source>
        <dbReference type="Proteomes" id="UP000087171"/>
    </source>
</evidence>
<dbReference type="PRINTS" id="PR00385">
    <property type="entry name" value="P450"/>
</dbReference>
<comment type="similarity">
    <text evidence="3 10">Belongs to the cytochrome P450 family.</text>
</comment>
<evidence type="ECO:0000256" key="5">
    <source>
        <dbReference type="ARBA" id="ARBA00022723"/>
    </source>
</evidence>
<dbReference type="RefSeq" id="XP_027187828.1">
    <property type="nucleotide sequence ID" value="XM_027332027.1"/>
</dbReference>
<dbReference type="GO" id="GO:0016705">
    <property type="term" value="F:oxidoreductase activity, acting on paired donors, with incorporation or reduction of molecular oxygen"/>
    <property type="evidence" value="ECO:0007669"/>
    <property type="project" value="InterPro"/>
</dbReference>
<dbReference type="Pfam" id="PF00067">
    <property type="entry name" value="p450"/>
    <property type="match status" value="1"/>
</dbReference>
<dbReference type="PANTHER" id="PTHR24286:SF190">
    <property type="entry name" value="CYTOCHROME P450"/>
    <property type="match status" value="1"/>
</dbReference>
<dbReference type="FunFam" id="1.10.630.10:FF:000022">
    <property type="entry name" value="Taxadiene 5-alpha hydroxylase"/>
    <property type="match status" value="1"/>
</dbReference>
<keyword evidence="10" id="KW-0503">Monooxygenase</keyword>
<dbReference type="PANTHER" id="PTHR24286">
    <property type="entry name" value="CYTOCHROME P450 26"/>
    <property type="match status" value="1"/>
</dbReference>
<dbReference type="SUPFAM" id="SSF48264">
    <property type="entry name" value="Cytochrome P450"/>
    <property type="match status" value="1"/>
</dbReference>
<gene>
    <name evidence="13 14" type="primary">LOC101492491</name>
</gene>
<dbReference type="OrthoDB" id="3945418at2759"/>
<evidence type="ECO:0000256" key="6">
    <source>
        <dbReference type="ARBA" id="ARBA00022989"/>
    </source>
</evidence>
<sequence>MTTFLLVSLLLLIPILFLLKRTKQSKRVPPGSLGIPIIGQSLGLLRAMRSNTAEKFIENRINKYGPISKLSLFGTPTVLIHGQAANKFIFANGGDNIVNQQTKSIRMILGDRNLMELSGKDHSRVRGALVSFLKPESLKQYVGKIDDEVRRHLQMHWEGKQQVKVLPLMKILTFNIICSLLFGLESGKQRDQFLSSFQAMIAGMWSVPINAPFTRYNRSLRASARIQNMLKEIVQQKKVERETNGASSRQDLISCLLSMVEDGKQVLTEKEIIHNATLVMVAGHDTSSVLITFIIRLLANEPSIYAAVLQEQEEIAKGKILGEPLTWEDLSKMKYTWRVAMETLRRFPPIFGGFRKAATDIEYNGYIIPKGWQIFWVTSMTHMDNSIFPEPSKFDPSRFENQASIPPYCFVPFGGGARICPGYEFAKVEILVAIHYLVTKFSWKLLSDNFFSRDPMPIPTQGLLIELCSRKLS</sequence>
<keyword evidence="8 9" id="KW-0408">Iron</keyword>
<evidence type="ECO:0000313" key="13">
    <source>
        <dbReference type="RefSeq" id="XP_004491368.1"/>
    </source>
</evidence>
<dbReference type="PaxDb" id="3827-XP_004491368.1"/>
<feature type="signal peptide" evidence="11">
    <location>
        <begin position="1"/>
        <end position="25"/>
    </location>
</feature>
<evidence type="ECO:0000256" key="4">
    <source>
        <dbReference type="ARBA" id="ARBA00022692"/>
    </source>
</evidence>
<dbReference type="PROSITE" id="PS00086">
    <property type="entry name" value="CYTOCHROME_P450"/>
    <property type="match status" value="1"/>
</dbReference>
<evidence type="ECO:0000256" key="2">
    <source>
        <dbReference type="ARBA" id="ARBA00004167"/>
    </source>
</evidence>
<evidence type="ECO:0000256" key="1">
    <source>
        <dbReference type="ARBA" id="ARBA00001971"/>
    </source>
</evidence>
<organism evidence="12 13">
    <name type="scientific">Cicer arietinum</name>
    <name type="common">Chickpea</name>
    <name type="synonym">Garbanzo</name>
    <dbReference type="NCBI Taxonomy" id="3827"/>
    <lineage>
        <taxon>Eukaryota</taxon>
        <taxon>Viridiplantae</taxon>
        <taxon>Streptophyta</taxon>
        <taxon>Embryophyta</taxon>
        <taxon>Tracheophyta</taxon>
        <taxon>Spermatophyta</taxon>
        <taxon>Magnoliopsida</taxon>
        <taxon>eudicotyledons</taxon>
        <taxon>Gunneridae</taxon>
        <taxon>Pentapetalae</taxon>
        <taxon>rosids</taxon>
        <taxon>fabids</taxon>
        <taxon>Fabales</taxon>
        <taxon>Fabaceae</taxon>
        <taxon>Papilionoideae</taxon>
        <taxon>50 kb inversion clade</taxon>
        <taxon>NPAAA clade</taxon>
        <taxon>Hologalegina</taxon>
        <taxon>IRL clade</taxon>
        <taxon>Cicereae</taxon>
        <taxon>Cicer</taxon>
    </lineage>
</organism>
<dbReference type="GO" id="GO:0004497">
    <property type="term" value="F:monooxygenase activity"/>
    <property type="evidence" value="ECO:0007669"/>
    <property type="project" value="UniProtKB-KW"/>
</dbReference>
<keyword evidence="9 10" id="KW-0349">Heme</keyword>